<organism evidence="2 3">
    <name type="scientific">Armillaria gallica</name>
    <name type="common">Bulbous honey fungus</name>
    <name type="synonym">Armillaria bulbosa</name>
    <dbReference type="NCBI Taxonomy" id="47427"/>
    <lineage>
        <taxon>Eukaryota</taxon>
        <taxon>Fungi</taxon>
        <taxon>Dikarya</taxon>
        <taxon>Basidiomycota</taxon>
        <taxon>Agaricomycotina</taxon>
        <taxon>Agaricomycetes</taxon>
        <taxon>Agaricomycetidae</taxon>
        <taxon>Agaricales</taxon>
        <taxon>Marasmiineae</taxon>
        <taxon>Physalacriaceae</taxon>
        <taxon>Armillaria</taxon>
    </lineage>
</organism>
<feature type="region of interest" description="Disordered" evidence="1">
    <location>
        <begin position="119"/>
        <end position="145"/>
    </location>
</feature>
<evidence type="ECO:0000313" key="3">
    <source>
        <dbReference type="Proteomes" id="UP000217790"/>
    </source>
</evidence>
<accession>A0A2H3DXC9</accession>
<evidence type="ECO:0000313" key="2">
    <source>
        <dbReference type="EMBL" id="PBK98524.1"/>
    </source>
</evidence>
<feature type="compositionally biased region" description="Pro residues" evidence="1">
    <location>
        <begin position="245"/>
        <end position="260"/>
    </location>
</feature>
<protein>
    <submittedName>
        <fullName evidence="2">Uncharacterized protein</fullName>
    </submittedName>
</protein>
<dbReference type="STRING" id="47427.A0A2H3DXC9"/>
<feature type="region of interest" description="Disordered" evidence="1">
    <location>
        <begin position="30"/>
        <end position="103"/>
    </location>
</feature>
<dbReference type="AlphaFoldDB" id="A0A2H3DXC9"/>
<proteinExistence type="predicted"/>
<dbReference type="InParanoid" id="A0A2H3DXC9"/>
<feature type="compositionally biased region" description="Pro residues" evidence="1">
    <location>
        <begin position="124"/>
        <end position="144"/>
    </location>
</feature>
<evidence type="ECO:0000256" key="1">
    <source>
        <dbReference type="SAM" id="MobiDB-lite"/>
    </source>
</evidence>
<gene>
    <name evidence="2" type="ORF">ARMGADRAFT_579719</name>
</gene>
<reference evidence="3" key="1">
    <citation type="journal article" date="2017" name="Nat. Ecol. Evol.">
        <title>Genome expansion and lineage-specific genetic innovations in the forest pathogenic fungi Armillaria.</title>
        <authorList>
            <person name="Sipos G."/>
            <person name="Prasanna A.N."/>
            <person name="Walter M.C."/>
            <person name="O'Connor E."/>
            <person name="Balint B."/>
            <person name="Krizsan K."/>
            <person name="Kiss B."/>
            <person name="Hess J."/>
            <person name="Varga T."/>
            <person name="Slot J."/>
            <person name="Riley R."/>
            <person name="Boka B."/>
            <person name="Rigling D."/>
            <person name="Barry K."/>
            <person name="Lee J."/>
            <person name="Mihaltcheva S."/>
            <person name="LaButti K."/>
            <person name="Lipzen A."/>
            <person name="Waldron R."/>
            <person name="Moloney N.M."/>
            <person name="Sperisen C."/>
            <person name="Kredics L."/>
            <person name="Vagvoelgyi C."/>
            <person name="Patrignani A."/>
            <person name="Fitzpatrick D."/>
            <person name="Nagy I."/>
            <person name="Doyle S."/>
            <person name="Anderson J.B."/>
            <person name="Grigoriev I.V."/>
            <person name="Gueldener U."/>
            <person name="Muensterkoetter M."/>
            <person name="Nagy L.G."/>
        </authorList>
    </citation>
    <scope>NUCLEOTIDE SEQUENCE [LARGE SCALE GENOMIC DNA]</scope>
    <source>
        <strain evidence="3">Ar21-2</strain>
    </source>
</reference>
<sequence length="351" mass="39085">MKNENVNVLDPREQRKLAVAKLKLAASLPRLGGRRPQTIQPDAVSEVEKVQDNRYQTSDIDTPPFEGIVPQVETDAQLQEPSTEETEVNAVPPPSTRSVSSAKHDTNVLTHVLRSPISIHRLSSPPPPPPPPSLPPPPLPPLPPLEDIERNRLLRQSHSTIRRQAAVHSLTDDVYLPLTPAATPPPLREIPHCNPIVTGDEHIFVARTLKRKQQLNVLTPRVPKETDAEATNGKDRPAATSNSPRTPPMPLLLTPPPTPSPQTRHHPDILPNIRTGFRATKHFPSTSAIPRRMKSSPLLTLERKSTEKDRPAPARWRGIIVEEEDEDDEEEVLYPTGTSHLRLRYGHGREI</sequence>
<name>A0A2H3DXC9_ARMGA</name>
<dbReference type="Proteomes" id="UP000217790">
    <property type="component" value="Unassembled WGS sequence"/>
</dbReference>
<feature type="compositionally biased region" description="Basic and acidic residues" evidence="1">
    <location>
        <begin position="222"/>
        <end position="237"/>
    </location>
</feature>
<feature type="region of interest" description="Disordered" evidence="1">
    <location>
        <begin position="219"/>
        <end position="266"/>
    </location>
</feature>
<dbReference type="EMBL" id="KZ293648">
    <property type="protein sequence ID" value="PBK98524.1"/>
    <property type="molecule type" value="Genomic_DNA"/>
</dbReference>
<dbReference type="OrthoDB" id="346907at2759"/>
<keyword evidence="3" id="KW-1185">Reference proteome</keyword>